<sequence length="144" mass="17046">MFKINIDEIDRRNFPKIIAIYAIIKGDKVYIGKSIDVISRLIYHKTNTLKGGDMYILEAYKHITNFDLMIMEDFYISKFKALGYKVINVADALPKRIRNFLMGKTRKIKLYNQFLNEDYSNISNIFDIEVYVNSKGTPYMRMYK</sequence>
<protein>
    <submittedName>
        <fullName evidence="1">GIY-YIG nuclease superfamily protein</fullName>
    </submittedName>
</protein>
<evidence type="ECO:0000313" key="1">
    <source>
        <dbReference type="EMBL" id="DAF86599.1"/>
    </source>
</evidence>
<name>A0A8S5TWP4_9CAUD</name>
<dbReference type="EMBL" id="BK015949">
    <property type="protein sequence ID" value="DAF86599.1"/>
    <property type="molecule type" value="Genomic_DNA"/>
</dbReference>
<reference evidence="1" key="1">
    <citation type="journal article" date="2021" name="Proc. Natl. Acad. Sci. U.S.A.">
        <title>A Catalog of Tens of Thousands of Viruses from Human Metagenomes Reveals Hidden Associations with Chronic Diseases.</title>
        <authorList>
            <person name="Tisza M.J."/>
            <person name="Buck C.B."/>
        </authorList>
    </citation>
    <scope>NUCLEOTIDE SEQUENCE</scope>
    <source>
        <strain evidence="1">Ctcx61</strain>
    </source>
</reference>
<accession>A0A8S5TWP4</accession>
<dbReference type="InterPro" id="IPR035901">
    <property type="entry name" value="GIY-YIG_endonuc_sf"/>
</dbReference>
<proteinExistence type="predicted"/>
<organism evidence="1">
    <name type="scientific">Siphoviridae sp. ctcx61</name>
    <dbReference type="NCBI Taxonomy" id="2825575"/>
    <lineage>
        <taxon>Viruses</taxon>
        <taxon>Duplodnaviria</taxon>
        <taxon>Heunggongvirae</taxon>
        <taxon>Uroviricota</taxon>
        <taxon>Caudoviricetes</taxon>
    </lineage>
</organism>
<dbReference type="SUPFAM" id="SSF82771">
    <property type="entry name" value="GIY-YIG endonuclease"/>
    <property type="match status" value="1"/>
</dbReference>